<evidence type="ECO:0000256" key="1">
    <source>
        <dbReference type="ARBA" id="ARBA00005854"/>
    </source>
</evidence>
<dbReference type="EMBL" id="MCFC01000017">
    <property type="protein sequence ID" value="ORY31056.1"/>
    <property type="molecule type" value="Genomic_DNA"/>
</dbReference>
<dbReference type="InterPro" id="IPR029752">
    <property type="entry name" value="D-isomer_DH_CS1"/>
</dbReference>
<dbReference type="AlphaFoldDB" id="A0A1Y2B8M7"/>
<evidence type="ECO:0000313" key="7">
    <source>
        <dbReference type="EMBL" id="ORY31056.1"/>
    </source>
</evidence>
<dbReference type="Pfam" id="PF00389">
    <property type="entry name" value="2-Hacid_dh"/>
    <property type="match status" value="1"/>
</dbReference>
<dbReference type="PANTHER" id="PTHR10996">
    <property type="entry name" value="2-HYDROXYACID DEHYDROGENASE-RELATED"/>
    <property type="match status" value="1"/>
</dbReference>
<evidence type="ECO:0000313" key="8">
    <source>
        <dbReference type="Proteomes" id="UP000193986"/>
    </source>
</evidence>
<comment type="similarity">
    <text evidence="1 4">Belongs to the D-isomer specific 2-hydroxyacid dehydrogenase family.</text>
</comment>
<gene>
    <name evidence="7" type="ORF">BCR39DRAFT_528073</name>
</gene>
<name>A0A1Y2B8M7_9TREE</name>
<feature type="domain" description="D-isomer specific 2-hydroxyacid dehydrogenase NAD-binding" evidence="6">
    <location>
        <begin position="118"/>
        <end position="291"/>
    </location>
</feature>
<dbReference type="GO" id="GO:0016618">
    <property type="term" value="F:hydroxypyruvate reductase [NAD(P)H] activity"/>
    <property type="evidence" value="ECO:0007669"/>
    <property type="project" value="TreeGrafter"/>
</dbReference>
<dbReference type="CDD" id="cd12168">
    <property type="entry name" value="Mand_dh_like"/>
    <property type="match status" value="1"/>
</dbReference>
<dbReference type="FunCoup" id="A0A1Y2B8M7">
    <property type="interactions" value="293"/>
</dbReference>
<evidence type="ECO:0000259" key="6">
    <source>
        <dbReference type="Pfam" id="PF02826"/>
    </source>
</evidence>
<feature type="domain" description="D-isomer specific 2-hydroxyacid dehydrogenase catalytic" evidence="5">
    <location>
        <begin position="27"/>
        <end position="322"/>
    </location>
</feature>
<dbReference type="SUPFAM" id="SSF51735">
    <property type="entry name" value="NAD(P)-binding Rossmann-fold domains"/>
    <property type="match status" value="1"/>
</dbReference>
<dbReference type="GO" id="GO:0051287">
    <property type="term" value="F:NAD binding"/>
    <property type="evidence" value="ECO:0007669"/>
    <property type="project" value="InterPro"/>
</dbReference>
<dbReference type="PROSITE" id="PS00065">
    <property type="entry name" value="D_2_HYDROXYACID_DH_1"/>
    <property type="match status" value="1"/>
</dbReference>
<dbReference type="GO" id="GO:0005829">
    <property type="term" value="C:cytosol"/>
    <property type="evidence" value="ECO:0007669"/>
    <property type="project" value="TreeGrafter"/>
</dbReference>
<keyword evidence="3" id="KW-0520">NAD</keyword>
<keyword evidence="2 4" id="KW-0560">Oxidoreductase</keyword>
<dbReference type="OrthoDB" id="9991913at2759"/>
<dbReference type="FunFam" id="3.40.50.720:FF:000203">
    <property type="entry name" value="D-3-phosphoglycerate dehydrogenase (SerA)"/>
    <property type="match status" value="1"/>
</dbReference>
<dbReference type="InParanoid" id="A0A1Y2B8M7"/>
<dbReference type="Pfam" id="PF02826">
    <property type="entry name" value="2-Hacid_dh_C"/>
    <property type="match status" value="1"/>
</dbReference>
<dbReference type="STRING" id="71784.A0A1Y2B8M7"/>
<evidence type="ECO:0000256" key="2">
    <source>
        <dbReference type="ARBA" id="ARBA00023002"/>
    </source>
</evidence>
<protein>
    <submittedName>
        <fullName evidence="7">D-isomer specific 2-hydroxyacid dehydrogenase</fullName>
    </submittedName>
</protein>
<dbReference type="PANTHER" id="PTHR10996:SF257">
    <property type="entry name" value="GLYOXYLATE REDUCTASE 1"/>
    <property type="match status" value="1"/>
</dbReference>
<accession>A0A1Y2B8M7</accession>
<dbReference type="SUPFAM" id="SSF52283">
    <property type="entry name" value="Formate/glycerate dehydrogenase catalytic domain-like"/>
    <property type="match status" value="1"/>
</dbReference>
<evidence type="ECO:0000259" key="5">
    <source>
        <dbReference type="Pfam" id="PF00389"/>
    </source>
</evidence>
<dbReference type="Gene3D" id="3.40.50.720">
    <property type="entry name" value="NAD(P)-binding Rossmann-like Domain"/>
    <property type="match status" value="2"/>
</dbReference>
<dbReference type="PROSITE" id="PS00671">
    <property type="entry name" value="D_2_HYDROXYACID_DH_3"/>
    <property type="match status" value="1"/>
</dbReference>
<organism evidence="7 8">
    <name type="scientific">Naematelia encephala</name>
    <dbReference type="NCBI Taxonomy" id="71784"/>
    <lineage>
        <taxon>Eukaryota</taxon>
        <taxon>Fungi</taxon>
        <taxon>Dikarya</taxon>
        <taxon>Basidiomycota</taxon>
        <taxon>Agaricomycotina</taxon>
        <taxon>Tremellomycetes</taxon>
        <taxon>Tremellales</taxon>
        <taxon>Naemateliaceae</taxon>
        <taxon>Naematelia</taxon>
    </lineage>
</organism>
<dbReference type="InterPro" id="IPR029753">
    <property type="entry name" value="D-isomer_DH_CS"/>
</dbReference>
<evidence type="ECO:0000256" key="4">
    <source>
        <dbReference type="RuleBase" id="RU003719"/>
    </source>
</evidence>
<dbReference type="InterPro" id="IPR036291">
    <property type="entry name" value="NAD(P)-bd_dom_sf"/>
</dbReference>
<comment type="caution">
    <text evidence="7">The sequence shown here is derived from an EMBL/GenBank/DDBJ whole genome shotgun (WGS) entry which is preliminary data.</text>
</comment>
<reference evidence="7 8" key="1">
    <citation type="submission" date="2016-07" db="EMBL/GenBank/DDBJ databases">
        <title>Pervasive Adenine N6-methylation of Active Genes in Fungi.</title>
        <authorList>
            <consortium name="DOE Joint Genome Institute"/>
            <person name="Mondo S.J."/>
            <person name="Dannebaum R.O."/>
            <person name="Kuo R.C."/>
            <person name="Labutti K."/>
            <person name="Haridas S."/>
            <person name="Kuo A."/>
            <person name="Salamov A."/>
            <person name="Ahrendt S.R."/>
            <person name="Lipzen A."/>
            <person name="Sullivan W."/>
            <person name="Andreopoulos W.B."/>
            <person name="Clum A."/>
            <person name="Lindquist E."/>
            <person name="Daum C."/>
            <person name="Ramamoorthy G.K."/>
            <person name="Gryganskyi A."/>
            <person name="Culley D."/>
            <person name="Magnuson J.K."/>
            <person name="James T.Y."/>
            <person name="O'Malley M.A."/>
            <person name="Stajich J.E."/>
            <person name="Spatafora J.W."/>
            <person name="Visel A."/>
            <person name="Grigoriev I.V."/>
        </authorList>
    </citation>
    <scope>NUCLEOTIDE SEQUENCE [LARGE SCALE GENOMIC DNA]</scope>
    <source>
        <strain evidence="7 8">68-887.2</strain>
    </source>
</reference>
<dbReference type="Proteomes" id="UP000193986">
    <property type="component" value="Unassembled WGS sequence"/>
</dbReference>
<dbReference type="InterPro" id="IPR006139">
    <property type="entry name" value="D-isomer_2_OHA_DH_cat_dom"/>
</dbReference>
<dbReference type="GO" id="GO:0030267">
    <property type="term" value="F:glyoxylate reductase (NADPH) activity"/>
    <property type="evidence" value="ECO:0007669"/>
    <property type="project" value="TreeGrafter"/>
</dbReference>
<dbReference type="InterPro" id="IPR006140">
    <property type="entry name" value="D-isomer_DH_NAD-bd"/>
</dbReference>
<dbReference type="InterPro" id="IPR050223">
    <property type="entry name" value="D-isomer_2-hydroxyacid_DH"/>
</dbReference>
<keyword evidence="8" id="KW-1185">Reference proteome</keyword>
<sequence length="329" mass="35924">MSKPKVLVVGTILWAKKELQQLSSIATVISPDFSSREGFLKDVSQNHTDAFALLVTNGSKAGAFDRSVLGSLPKGLKYICCNGAGYDWIDVNAAFERGISVSHTPGAVDHGTATTALYLLLAAYRQFSYAEKNAREGRFLQDFPLAHDPEGKTIGIVGMGGIGKALARRVLPLGMKIIYHNRKPVSPEPDFPAEYKSSLDELLAEADVVSIHIPLNEYTKNSFGSAQFDKMKQGSVLINTARGGVIDQEALIKALESGKLYSAGLDVFPNEPEIDERLRKNDKITILPHVGTHTLESRYGMEMVVINNIRSAINDGQLLNQVPEQKGRK</sequence>
<proteinExistence type="inferred from homology"/>
<evidence type="ECO:0000256" key="3">
    <source>
        <dbReference type="ARBA" id="ARBA00023027"/>
    </source>
</evidence>